<dbReference type="EMBL" id="JAWDGP010002527">
    <property type="protein sequence ID" value="KAK3782207.1"/>
    <property type="molecule type" value="Genomic_DNA"/>
</dbReference>
<evidence type="ECO:0000256" key="1">
    <source>
        <dbReference type="SAM" id="MobiDB-lite"/>
    </source>
</evidence>
<organism evidence="2 3">
    <name type="scientific">Elysia crispata</name>
    <name type="common">lettuce slug</name>
    <dbReference type="NCBI Taxonomy" id="231223"/>
    <lineage>
        <taxon>Eukaryota</taxon>
        <taxon>Metazoa</taxon>
        <taxon>Spiralia</taxon>
        <taxon>Lophotrochozoa</taxon>
        <taxon>Mollusca</taxon>
        <taxon>Gastropoda</taxon>
        <taxon>Heterobranchia</taxon>
        <taxon>Euthyneura</taxon>
        <taxon>Panpulmonata</taxon>
        <taxon>Sacoglossa</taxon>
        <taxon>Placobranchoidea</taxon>
        <taxon>Plakobranchidae</taxon>
        <taxon>Elysia</taxon>
    </lineage>
</organism>
<accession>A0AAE1DTK6</accession>
<keyword evidence="3" id="KW-1185">Reference proteome</keyword>
<feature type="region of interest" description="Disordered" evidence="1">
    <location>
        <begin position="168"/>
        <end position="196"/>
    </location>
</feature>
<sequence>MRCFCWEKAAVQLVQEKNPVDDRNSFISPFCDEEPAPNRAQREWVLSSLSREMPGDLADVPEEASPLLGGEPKDVWRQTPRTWHRRRLLPCEPQSVLIPIDGVRSCHAQCVAAARVCSCVELSERLTSRLANPRCRAVGTRDLFRVRHFQRLVVRLVLRRYGEVKGDRRGKVKGMGMGRGEGSEERESERKRYGER</sequence>
<dbReference type="Proteomes" id="UP001283361">
    <property type="component" value="Unassembled WGS sequence"/>
</dbReference>
<proteinExistence type="predicted"/>
<reference evidence="2" key="1">
    <citation type="journal article" date="2023" name="G3 (Bethesda)">
        <title>A reference genome for the long-term kleptoplast-retaining sea slug Elysia crispata morphotype clarki.</title>
        <authorList>
            <person name="Eastman K.E."/>
            <person name="Pendleton A.L."/>
            <person name="Shaikh M.A."/>
            <person name="Suttiyut T."/>
            <person name="Ogas R."/>
            <person name="Tomko P."/>
            <person name="Gavelis G."/>
            <person name="Widhalm J.R."/>
            <person name="Wisecaver J.H."/>
        </authorList>
    </citation>
    <scope>NUCLEOTIDE SEQUENCE</scope>
    <source>
        <strain evidence="2">ECLA1</strain>
    </source>
</reference>
<protein>
    <submittedName>
        <fullName evidence="2">Uncharacterized protein</fullName>
    </submittedName>
</protein>
<name>A0AAE1DTK6_9GAST</name>
<feature type="compositionally biased region" description="Basic and acidic residues" evidence="1">
    <location>
        <begin position="181"/>
        <end position="196"/>
    </location>
</feature>
<evidence type="ECO:0000313" key="2">
    <source>
        <dbReference type="EMBL" id="KAK3782207.1"/>
    </source>
</evidence>
<evidence type="ECO:0000313" key="3">
    <source>
        <dbReference type="Proteomes" id="UP001283361"/>
    </source>
</evidence>
<gene>
    <name evidence="2" type="ORF">RRG08_033135</name>
</gene>
<comment type="caution">
    <text evidence="2">The sequence shown here is derived from an EMBL/GenBank/DDBJ whole genome shotgun (WGS) entry which is preliminary data.</text>
</comment>
<dbReference type="AlphaFoldDB" id="A0AAE1DTK6"/>